<comment type="caution">
    <text evidence="2">The sequence shown here is derived from an EMBL/GenBank/DDBJ whole genome shotgun (WGS) entry which is preliminary data.</text>
</comment>
<evidence type="ECO:0000313" key="2">
    <source>
        <dbReference type="EMBL" id="RYN58596.1"/>
    </source>
</evidence>
<protein>
    <submittedName>
        <fullName evidence="2">Uncharacterized protein</fullName>
    </submittedName>
</protein>
<dbReference type="AlphaFoldDB" id="A0A4Q4MTI7"/>
<accession>A0A4Q4MTI7</accession>
<dbReference type="EMBL" id="PDXD01000149">
    <property type="protein sequence ID" value="RYN58596.1"/>
    <property type="molecule type" value="Genomic_DNA"/>
</dbReference>
<feature type="non-terminal residue" evidence="2">
    <location>
        <position position="410"/>
    </location>
</feature>
<sequence>MSFAETSAPTVTAAELLKFDDSQLVQCLERNRCVDSEFNIWIATDLESLSKSQRDVLGSRLRAAAEIATSSQPIDMDALLTRLTSIQSGQDDSSELRRSPPSREASESTIPPSSDDGYLLEDLSYHELVQDGGRPVCAIEALLHAPHDPTASYESILPWLSDSDSTNRNGEIQTVFSRQLDRWWDFRKWQWGNRNIAEGDGGFSAFLAAEQRMSKRMQIEVSNGSLEQTALRLWRQKPELRLLSDDHGFPAYRKAVKRRLAPYKFSRPLQLTKNPRKQTEWSTWLEYLNFEQWWLERHTTAREPHERPYNQAWKRLFEAVPSLPQERSGLNSTKGNYNSQSLACAVPASGPLRIRQPCQNRKTVALTEQLASAQDELATAKKIISDFMRDTAHYRRAETAINSQKHRVQW</sequence>
<proteinExistence type="predicted"/>
<gene>
    <name evidence="2" type="ORF">AA0117_g13173</name>
</gene>
<organism evidence="2 3">
    <name type="scientific">Alternaria alternata</name>
    <name type="common">Alternaria rot fungus</name>
    <name type="synonym">Torula alternata</name>
    <dbReference type="NCBI Taxonomy" id="5599"/>
    <lineage>
        <taxon>Eukaryota</taxon>
        <taxon>Fungi</taxon>
        <taxon>Dikarya</taxon>
        <taxon>Ascomycota</taxon>
        <taxon>Pezizomycotina</taxon>
        <taxon>Dothideomycetes</taxon>
        <taxon>Pleosporomycetidae</taxon>
        <taxon>Pleosporales</taxon>
        <taxon>Pleosporineae</taxon>
        <taxon>Pleosporaceae</taxon>
        <taxon>Alternaria</taxon>
        <taxon>Alternaria sect. Alternaria</taxon>
        <taxon>Alternaria alternata complex</taxon>
    </lineage>
</organism>
<reference evidence="3" key="1">
    <citation type="journal article" date="2019" name="bioRxiv">
        <title>Genomics, evolutionary history and diagnostics of the Alternaria alternata species group including apple and Asian pear pathotypes.</title>
        <authorList>
            <person name="Armitage A.D."/>
            <person name="Cockerton H.M."/>
            <person name="Sreenivasaprasad S."/>
            <person name="Woodhall J.W."/>
            <person name="Lane C.R."/>
            <person name="Harrison R.J."/>
            <person name="Clarkson J.P."/>
        </authorList>
    </citation>
    <scope>NUCLEOTIDE SEQUENCE [LARGE SCALE GENOMIC DNA]</scope>
    <source>
        <strain evidence="3">FERA 1177</strain>
    </source>
</reference>
<evidence type="ECO:0000313" key="3">
    <source>
        <dbReference type="Proteomes" id="UP000291422"/>
    </source>
</evidence>
<evidence type="ECO:0000256" key="1">
    <source>
        <dbReference type="SAM" id="MobiDB-lite"/>
    </source>
</evidence>
<name>A0A4Q4MTI7_ALTAL</name>
<dbReference type="Proteomes" id="UP000291422">
    <property type="component" value="Unassembled WGS sequence"/>
</dbReference>
<feature type="region of interest" description="Disordered" evidence="1">
    <location>
        <begin position="88"/>
        <end position="116"/>
    </location>
</feature>